<protein>
    <recommendedName>
        <fullName evidence="2">Fungal-type protein kinase domain-containing protein</fullName>
    </recommendedName>
</protein>
<comment type="caution">
    <text evidence="3">The sequence shown here is derived from an EMBL/GenBank/DDBJ whole genome shotgun (WGS) entry which is preliminary data.</text>
</comment>
<reference evidence="3" key="1">
    <citation type="submission" date="2021-01" db="EMBL/GenBank/DDBJ databases">
        <authorList>
            <person name="Kaushik A."/>
        </authorList>
    </citation>
    <scope>NUCLEOTIDE SEQUENCE</scope>
    <source>
        <strain evidence="3">AG3-1AP</strain>
    </source>
</reference>
<dbReference type="PANTHER" id="PTHR38248">
    <property type="entry name" value="FUNK1 6"/>
    <property type="match status" value="1"/>
</dbReference>
<proteinExistence type="predicted"/>
<sequence length="427" mass="47846">MSSIKRPASELHDLRPPKSSQSRNTSPETPTKKGSASVSKSQSVSGLSTTKTSETASQAEISYFLKSELNDAVWHDPDLFDKHPCPDNVLERIFDKYPGLNPGHTQWTHPVPQGEEQNSYNPIQTPVVMQPSRPLRDAVDAFELAAGMVGALIGHWALVTNKIQHQDINLNSVLLTHGVHKNKRPEWVQLHELGVDQCVQEFRLPEKLFNQPNMPGYRTVEELKCKFNPRRRLEFLTRTIRVLGRPEPFGFLSDLDMANIITITRENASDMHIHRTGTPAFMAVELLPGLLAKPTKPVPHTYVHDLESFFWVLLYTIAEHQEGGAPVNSNALEVLERLDRLDNTLLGDGKFYLLGAIVDGTLDVRSFGTVWAEFLAPVVEGFAEWVNNARKPSFNSTNDPDACFETVLSYFLDAMPDLQASRNHPLG</sequence>
<feature type="region of interest" description="Disordered" evidence="1">
    <location>
        <begin position="1"/>
        <end position="53"/>
    </location>
</feature>
<feature type="compositionally biased region" description="Basic and acidic residues" evidence="1">
    <location>
        <begin position="7"/>
        <end position="16"/>
    </location>
</feature>
<dbReference type="Pfam" id="PF17667">
    <property type="entry name" value="Pkinase_fungal"/>
    <property type="match status" value="1"/>
</dbReference>
<dbReference type="Proteomes" id="UP000663831">
    <property type="component" value="Unassembled WGS sequence"/>
</dbReference>
<accession>A0A8H2Y1E4</accession>
<dbReference type="AlphaFoldDB" id="A0A8H2Y1E4"/>
<dbReference type="SUPFAM" id="SSF56112">
    <property type="entry name" value="Protein kinase-like (PK-like)"/>
    <property type="match status" value="1"/>
</dbReference>
<evidence type="ECO:0000313" key="3">
    <source>
        <dbReference type="EMBL" id="CAE6439022.1"/>
    </source>
</evidence>
<dbReference type="InterPro" id="IPR011009">
    <property type="entry name" value="Kinase-like_dom_sf"/>
</dbReference>
<evidence type="ECO:0000259" key="2">
    <source>
        <dbReference type="Pfam" id="PF17667"/>
    </source>
</evidence>
<feature type="compositionally biased region" description="Polar residues" evidence="1">
    <location>
        <begin position="18"/>
        <end position="29"/>
    </location>
</feature>
<gene>
    <name evidence="3" type="ORF">RDB_LOCUS51699</name>
</gene>
<evidence type="ECO:0000313" key="4">
    <source>
        <dbReference type="Proteomes" id="UP000663831"/>
    </source>
</evidence>
<organism evidence="3 4">
    <name type="scientific">Rhizoctonia solani</name>
    <dbReference type="NCBI Taxonomy" id="456999"/>
    <lineage>
        <taxon>Eukaryota</taxon>
        <taxon>Fungi</taxon>
        <taxon>Dikarya</taxon>
        <taxon>Basidiomycota</taxon>
        <taxon>Agaricomycotina</taxon>
        <taxon>Agaricomycetes</taxon>
        <taxon>Cantharellales</taxon>
        <taxon>Ceratobasidiaceae</taxon>
        <taxon>Rhizoctonia</taxon>
    </lineage>
</organism>
<feature type="domain" description="Fungal-type protein kinase" evidence="2">
    <location>
        <begin position="60"/>
        <end position="316"/>
    </location>
</feature>
<dbReference type="EMBL" id="CAJMWV010001498">
    <property type="protein sequence ID" value="CAE6439022.1"/>
    <property type="molecule type" value="Genomic_DNA"/>
</dbReference>
<name>A0A8H2Y1E4_9AGAM</name>
<evidence type="ECO:0000256" key="1">
    <source>
        <dbReference type="SAM" id="MobiDB-lite"/>
    </source>
</evidence>
<dbReference type="InterPro" id="IPR040976">
    <property type="entry name" value="Pkinase_fungal"/>
</dbReference>
<dbReference type="OrthoDB" id="269227at2759"/>
<feature type="compositionally biased region" description="Low complexity" evidence="1">
    <location>
        <begin position="32"/>
        <end position="48"/>
    </location>
</feature>
<dbReference type="PANTHER" id="PTHR38248:SF2">
    <property type="entry name" value="FUNK1 11"/>
    <property type="match status" value="1"/>
</dbReference>